<sequence>MPKLISLTSIFKLPTTKRASSNAQAVKPNLTKPEQHNTLKPVTIHLAQRDVRAASSTATKPIPELRPNPTLGPALGPASKSSQSVESNSSQALESKALQPTQTSITNIEAFVVAASGDKVQLKKLQAGKGDQPSSVLTQPVLYDAVEKLLYIVSSEGSKLTVPHKVCEIGGEAVIGGDGNPVVILTNRKGQESYFIVNQETQTLQPSNPLLQKLAAETHVIGGQASSDARYLQKADLRSLATSNGADLMKNIFIHNGTPVVKIPNKDKLSFVYRSLEDFSKDIENHIGLEIKKLSESKTSVAHAIRIKKETEKNIPFLERLKQASVIYKALLKTEKISVPVISGQIKNIVEFNHSPGGEGIQLVHKVGDKNQQSLVEYNPADESLYVRVGQTDMTIPHEVFKVKGEPVKDCDGNQIVVVQDEDGANDYYAIDVDAGALLPIKSLLTPLAKKDESFIIDKNNDAYQKYKKNIDTAALIKENVNSLRERVFIHSGIAMLKVPTTQGDPLFVFRPLSKVSEEIILLNAEITSKFSESKATGKDLITYEKEIIERLDLASRLEKISTTYSELAEESFGVLEKTEAFKSRRIQA</sequence>
<keyword evidence="3" id="KW-1185">Reference proteome</keyword>
<dbReference type="AlphaFoldDB" id="A0A6H2HEB7"/>
<feature type="compositionally biased region" description="Low complexity" evidence="1">
    <location>
        <begin position="79"/>
        <end position="90"/>
    </location>
</feature>
<feature type="region of interest" description="Disordered" evidence="1">
    <location>
        <begin position="51"/>
        <end position="98"/>
    </location>
</feature>
<organism evidence="2 3">
    <name type="scientific">Polaromonas vacuolata</name>
    <dbReference type="NCBI Taxonomy" id="37448"/>
    <lineage>
        <taxon>Bacteria</taxon>
        <taxon>Pseudomonadati</taxon>
        <taxon>Pseudomonadota</taxon>
        <taxon>Betaproteobacteria</taxon>
        <taxon>Burkholderiales</taxon>
        <taxon>Comamonadaceae</taxon>
        <taxon>Polaromonas</taxon>
    </lineage>
</organism>
<dbReference type="RefSeq" id="WP_168923373.1">
    <property type="nucleotide sequence ID" value="NZ_CP051461.1"/>
</dbReference>
<accession>A0A6H2HEB7</accession>
<reference evidence="2 3" key="1">
    <citation type="submission" date="2020-04" db="EMBL/GenBank/DDBJ databases">
        <title>Complete genome of a Psychrophilic, Marine, Gas Vacuolate Bacterium Polaromonas vacuolata KCTC 22033T.</title>
        <authorList>
            <person name="Hwang K."/>
            <person name="Kim K.M."/>
        </authorList>
    </citation>
    <scope>NUCLEOTIDE SEQUENCE [LARGE SCALE GENOMIC DNA]</scope>
    <source>
        <strain evidence="2 3">KCTC 22033</strain>
    </source>
</reference>
<dbReference type="KEGG" id="pvac:HC248_03256"/>
<proteinExistence type="predicted"/>
<evidence type="ECO:0000313" key="2">
    <source>
        <dbReference type="EMBL" id="QJC57924.1"/>
    </source>
</evidence>
<gene>
    <name evidence="2" type="ORF">HC248_03256</name>
</gene>
<protein>
    <submittedName>
        <fullName evidence="2">Uncharacterized protein</fullName>
    </submittedName>
</protein>
<evidence type="ECO:0000313" key="3">
    <source>
        <dbReference type="Proteomes" id="UP000502041"/>
    </source>
</evidence>
<name>A0A6H2HEB7_9BURK</name>
<evidence type="ECO:0000256" key="1">
    <source>
        <dbReference type="SAM" id="MobiDB-lite"/>
    </source>
</evidence>
<dbReference type="EMBL" id="CP051461">
    <property type="protein sequence ID" value="QJC57924.1"/>
    <property type="molecule type" value="Genomic_DNA"/>
</dbReference>
<dbReference type="Proteomes" id="UP000502041">
    <property type="component" value="Chromosome"/>
</dbReference>